<comment type="subcellular location">
    <subcellularLocation>
        <location evidence="9">Cytoplasm</location>
    </subcellularLocation>
</comment>
<dbReference type="CDD" id="cd04731">
    <property type="entry name" value="HisF"/>
    <property type="match status" value="1"/>
</dbReference>
<protein>
    <recommendedName>
        <fullName evidence="9">Imidazole glycerol phosphate synthase subunit HisF</fullName>
        <ecNumber evidence="9">4.3.2.10</ecNumber>
    </recommendedName>
    <alternativeName>
        <fullName evidence="9">IGP synthase cyclase subunit</fullName>
    </alternativeName>
    <alternativeName>
        <fullName evidence="9">IGP synthase subunit HisF</fullName>
    </alternativeName>
    <alternativeName>
        <fullName evidence="9">ImGP synthase subunit HisF</fullName>
        <shortName evidence="9">IGPS subunit HisF</shortName>
    </alternativeName>
</protein>
<dbReference type="SUPFAM" id="SSF51366">
    <property type="entry name" value="Ribulose-phoshate binding barrel"/>
    <property type="match status" value="1"/>
</dbReference>
<dbReference type="GO" id="GO:0016829">
    <property type="term" value="F:lyase activity"/>
    <property type="evidence" value="ECO:0007669"/>
    <property type="project" value="UniProtKB-KW"/>
</dbReference>
<name>A0ABW8SV46_9BACT</name>
<dbReference type="InterPro" id="IPR013785">
    <property type="entry name" value="Aldolase_TIM"/>
</dbReference>
<dbReference type="InterPro" id="IPR050064">
    <property type="entry name" value="IGPS_HisA/HisF"/>
</dbReference>
<dbReference type="HAMAP" id="MF_01013">
    <property type="entry name" value="HisF"/>
    <property type="match status" value="1"/>
</dbReference>
<keyword evidence="9" id="KW-0963">Cytoplasm</keyword>
<accession>A0ABW8SV46</accession>
<dbReference type="Gene3D" id="3.20.20.70">
    <property type="entry name" value="Aldolase class I"/>
    <property type="match status" value="1"/>
</dbReference>
<evidence type="ECO:0000256" key="1">
    <source>
        <dbReference type="ARBA" id="ARBA00005091"/>
    </source>
</evidence>
<keyword evidence="5 9" id="KW-0368">Histidine biosynthesis</keyword>
<evidence type="ECO:0000256" key="4">
    <source>
        <dbReference type="ARBA" id="ARBA00022605"/>
    </source>
</evidence>
<sequence>MLTKRIIPCLDIKEGRTVKGTNFVDLRDAGDPVELGALYAQQGADELVFLDITATVDDRKTLVNLVREVARHVNIPFTVGGGISSIADVSALLNAGADKVSINSSAVRRPELVDELALAFGSQCIIVAIDTRFEPAVGLDFVHTHGGRRITELKTLEWAREVENRGAGEILLTSMDADGTKAGFACDLTAKVSSAASIPIIASGGAGTMAHFTEVFTSGKADAGLAASIFHFKEIEILALKNYLATQDIPMRI</sequence>
<dbReference type="InterPro" id="IPR011060">
    <property type="entry name" value="RibuloseP-bd_barrel"/>
</dbReference>
<keyword evidence="6 9" id="KW-0456">Lyase</keyword>
<dbReference type="InterPro" id="IPR004651">
    <property type="entry name" value="HisF"/>
</dbReference>
<dbReference type="NCBIfam" id="TIGR00735">
    <property type="entry name" value="hisF"/>
    <property type="match status" value="1"/>
</dbReference>
<evidence type="ECO:0000256" key="10">
    <source>
        <dbReference type="RuleBase" id="RU003657"/>
    </source>
</evidence>
<evidence type="ECO:0000256" key="2">
    <source>
        <dbReference type="ARBA" id="ARBA00009667"/>
    </source>
</evidence>
<comment type="similarity">
    <text evidence="2 9 10">Belongs to the HisA/HisF family.</text>
</comment>
<comment type="catalytic activity">
    <reaction evidence="8 9">
        <text>5-[(5-phospho-1-deoxy-D-ribulos-1-ylimino)methylamino]-1-(5-phospho-beta-D-ribosyl)imidazole-4-carboxamide + L-glutamine = D-erythro-1-(imidazol-4-yl)glycerol 3-phosphate + 5-amino-1-(5-phospho-beta-D-ribosyl)imidazole-4-carboxamide + L-glutamate + H(+)</text>
        <dbReference type="Rhea" id="RHEA:24793"/>
        <dbReference type="ChEBI" id="CHEBI:15378"/>
        <dbReference type="ChEBI" id="CHEBI:29985"/>
        <dbReference type="ChEBI" id="CHEBI:58278"/>
        <dbReference type="ChEBI" id="CHEBI:58359"/>
        <dbReference type="ChEBI" id="CHEBI:58475"/>
        <dbReference type="ChEBI" id="CHEBI:58525"/>
        <dbReference type="EC" id="4.3.2.10"/>
    </reaction>
</comment>
<keyword evidence="4 9" id="KW-0028">Amino-acid biosynthesis</keyword>
<dbReference type="PANTHER" id="PTHR21235">
    <property type="entry name" value="IMIDAZOLE GLYCEROL PHOSPHATE SYNTHASE SUBUNIT HISF/H IGP SYNTHASE SUBUNIT HISF/H"/>
    <property type="match status" value="1"/>
</dbReference>
<dbReference type="EMBL" id="JBEWZG010000002">
    <property type="protein sequence ID" value="MFL0206225.1"/>
    <property type="molecule type" value="Genomic_DNA"/>
</dbReference>
<comment type="function">
    <text evidence="7 9">IGPS catalyzes the conversion of PRFAR and glutamine to IGP, AICAR and glutamate. The HisF subunit catalyzes the cyclization activity that produces IGP and AICAR from PRFAR using the ammonia provided by the HisH subunit.</text>
</comment>
<dbReference type="EC" id="4.3.2.10" evidence="9"/>
<gene>
    <name evidence="9 11" type="primary">hisF</name>
    <name evidence="11" type="ORF">V7S74_05680</name>
</gene>
<evidence type="ECO:0000256" key="8">
    <source>
        <dbReference type="ARBA" id="ARBA00047838"/>
    </source>
</evidence>
<comment type="pathway">
    <text evidence="1 9">Amino-acid biosynthesis; L-histidine biosynthesis; L-histidine from 5-phospho-alpha-D-ribose 1-diphosphate: step 5/9.</text>
</comment>
<evidence type="ECO:0000256" key="6">
    <source>
        <dbReference type="ARBA" id="ARBA00023239"/>
    </source>
</evidence>
<feature type="active site" evidence="9">
    <location>
        <position position="130"/>
    </location>
</feature>
<organism evidence="11 12">
    <name type="scientific">Aquirufa novilacunae</name>
    <dbReference type="NCBI Taxonomy" id="3139305"/>
    <lineage>
        <taxon>Bacteria</taxon>
        <taxon>Pseudomonadati</taxon>
        <taxon>Bacteroidota</taxon>
        <taxon>Cytophagia</taxon>
        <taxon>Cytophagales</taxon>
        <taxon>Flectobacillaceae</taxon>
        <taxon>Aquirufa</taxon>
    </lineage>
</organism>
<evidence type="ECO:0000313" key="12">
    <source>
        <dbReference type="Proteomes" id="UP001623559"/>
    </source>
</evidence>
<comment type="caution">
    <text evidence="11">The sequence shown here is derived from an EMBL/GenBank/DDBJ whole genome shotgun (WGS) entry which is preliminary data.</text>
</comment>
<evidence type="ECO:0000256" key="7">
    <source>
        <dbReference type="ARBA" id="ARBA00025475"/>
    </source>
</evidence>
<proteinExistence type="inferred from homology"/>
<evidence type="ECO:0000313" key="11">
    <source>
        <dbReference type="EMBL" id="MFL0206225.1"/>
    </source>
</evidence>
<dbReference type="Proteomes" id="UP001623559">
    <property type="component" value="Unassembled WGS sequence"/>
</dbReference>
<feature type="active site" evidence="9">
    <location>
        <position position="11"/>
    </location>
</feature>
<evidence type="ECO:0000256" key="3">
    <source>
        <dbReference type="ARBA" id="ARBA00011152"/>
    </source>
</evidence>
<comment type="subunit">
    <text evidence="3 9">Heterodimer of HisH and HisF.</text>
</comment>
<reference evidence="11 12" key="1">
    <citation type="submission" date="2024-07" db="EMBL/GenBank/DDBJ databases">
        <authorList>
            <person name="Pitt A."/>
            <person name="Hahn M.W."/>
        </authorList>
    </citation>
    <scope>NUCLEOTIDE SEQUENCE [LARGE SCALE GENOMIC DNA]</scope>
    <source>
        <strain evidence="11 12">2-AUSEE-184A6</strain>
    </source>
</reference>
<dbReference type="Pfam" id="PF00977">
    <property type="entry name" value="His_biosynth"/>
    <property type="match status" value="1"/>
</dbReference>
<evidence type="ECO:0000256" key="5">
    <source>
        <dbReference type="ARBA" id="ARBA00023102"/>
    </source>
</evidence>
<dbReference type="RefSeq" id="WP_406777805.1">
    <property type="nucleotide sequence ID" value="NZ_JBEWZG010000002.1"/>
</dbReference>
<dbReference type="InterPro" id="IPR006062">
    <property type="entry name" value="His_biosynth"/>
</dbReference>
<dbReference type="PANTHER" id="PTHR21235:SF2">
    <property type="entry name" value="IMIDAZOLE GLYCEROL PHOSPHATE SYNTHASE HISHF"/>
    <property type="match status" value="1"/>
</dbReference>
<evidence type="ECO:0000256" key="9">
    <source>
        <dbReference type="HAMAP-Rule" id="MF_01013"/>
    </source>
</evidence>